<evidence type="ECO:0000313" key="2">
    <source>
        <dbReference type="Proteomes" id="UP001221413"/>
    </source>
</evidence>
<reference evidence="1" key="1">
    <citation type="submission" date="2023-01" db="EMBL/GenBank/DDBJ databases">
        <title>The chitinases involved in constricting ring structure development in the nematode-trapping fungus Drechslerella dactyloides.</title>
        <authorList>
            <person name="Wang R."/>
            <person name="Zhang L."/>
            <person name="Tang P."/>
            <person name="Li S."/>
            <person name="Liang L."/>
        </authorList>
    </citation>
    <scope>NUCLEOTIDE SEQUENCE</scope>
    <source>
        <strain evidence="1">YMF1.00031</strain>
    </source>
</reference>
<dbReference type="Proteomes" id="UP001221413">
    <property type="component" value="Unassembled WGS sequence"/>
</dbReference>
<proteinExistence type="predicted"/>
<dbReference type="InterPro" id="IPR013815">
    <property type="entry name" value="ATP_grasp_subdomain_1"/>
</dbReference>
<dbReference type="GO" id="GO:0005524">
    <property type="term" value="F:ATP binding"/>
    <property type="evidence" value="ECO:0007669"/>
    <property type="project" value="InterPro"/>
</dbReference>
<protein>
    <recommendedName>
        <fullName evidence="3">Glutathione synthetase ATP-binding domain-like protein</fullName>
    </recommendedName>
</protein>
<keyword evidence="2" id="KW-1185">Reference proteome</keyword>
<name>A0AAD6J2X4_DREDA</name>
<dbReference type="AlphaFoldDB" id="A0AAD6J2X4"/>
<dbReference type="PANTHER" id="PTHR39217:SF1">
    <property type="entry name" value="GLUTATHIONE SYNTHETASE"/>
    <property type="match status" value="1"/>
</dbReference>
<accession>A0AAD6J2X4</accession>
<dbReference type="Gene3D" id="3.40.50.20">
    <property type="match status" value="1"/>
</dbReference>
<dbReference type="SUPFAM" id="SSF56059">
    <property type="entry name" value="Glutathione synthetase ATP-binding domain-like"/>
    <property type="match status" value="1"/>
</dbReference>
<dbReference type="EMBL" id="JAQGDS010000002">
    <property type="protein sequence ID" value="KAJ6263121.1"/>
    <property type="molecule type" value="Genomic_DNA"/>
</dbReference>
<evidence type="ECO:0008006" key="3">
    <source>
        <dbReference type="Google" id="ProtNLM"/>
    </source>
</evidence>
<dbReference type="Gene3D" id="3.30.1490.20">
    <property type="entry name" value="ATP-grasp fold, A domain"/>
    <property type="match status" value="1"/>
</dbReference>
<evidence type="ECO:0000313" key="1">
    <source>
        <dbReference type="EMBL" id="KAJ6263121.1"/>
    </source>
</evidence>
<dbReference type="PANTHER" id="PTHR39217">
    <property type="match status" value="1"/>
</dbReference>
<comment type="caution">
    <text evidence="1">The sequence shown here is derived from an EMBL/GenBank/DDBJ whole genome shotgun (WGS) entry which is preliminary data.</text>
</comment>
<organism evidence="1 2">
    <name type="scientific">Drechslerella dactyloides</name>
    <name type="common">Nematode-trapping fungus</name>
    <name type="synonym">Arthrobotrys dactyloides</name>
    <dbReference type="NCBI Taxonomy" id="74499"/>
    <lineage>
        <taxon>Eukaryota</taxon>
        <taxon>Fungi</taxon>
        <taxon>Dikarya</taxon>
        <taxon>Ascomycota</taxon>
        <taxon>Pezizomycotina</taxon>
        <taxon>Orbiliomycetes</taxon>
        <taxon>Orbiliales</taxon>
        <taxon>Orbiliaceae</taxon>
        <taxon>Drechslerella</taxon>
    </lineage>
</organism>
<dbReference type="Gene3D" id="3.30.470.20">
    <property type="entry name" value="ATP-grasp fold, B domain"/>
    <property type="match status" value="1"/>
</dbReference>
<sequence>MFSQRILFLKTLDKPIASESPSNAFLLSTLCSDGFTVDERSWLVPDPQAGPLTLATLKTYDIVTFITCYEYHRHFDEFLSFVQNTIIPARDAGVRVVNAPEIIAWNAQKTYLQDLQRELSIVIPETVFIDVDCQTDGDVPTGHIDTLTALLADGSVVVKPSVSASATETFRLTSSHSPSDIAATFDRVYTYTQALSRSAKVMLQRYEPAIQQGEYSLVFLRGAYSHTMLKMPKSGDYRALEDFGARVRVLEENDVPVTGRKVGEKVMEYVKNRFGEVLGYLRVDGVVRDSGEFVLIEAEMLEPWVYFDTEVCKREKRVVSWLGVEI</sequence>
<dbReference type="InterPro" id="IPR053191">
    <property type="entry name" value="DcsG_Biosynth_Enzyme"/>
</dbReference>
<gene>
    <name evidence="1" type="ORF">Dda_1681</name>
</gene>